<dbReference type="EMBL" id="AZEU01000022">
    <property type="protein sequence ID" value="KRL53063.1"/>
    <property type="molecule type" value="Genomic_DNA"/>
</dbReference>
<keyword evidence="3" id="KW-1185">Reference proteome</keyword>
<name>A0A0R1R7U1_9LACO</name>
<organism evidence="2 3">
    <name type="scientific">Lacticaseibacillus manihotivorans DSM 13343 = JCM 12514</name>
    <dbReference type="NCBI Taxonomy" id="1423769"/>
    <lineage>
        <taxon>Bacteria</taxon>
        <taxon>Bacillati</taxon>
        <taxon>Bacillota</taxon>
        <taxon>Bacilli</taxon>
        <taxon>Lactobacillales</taxon>
        <taxon>Lactobacillaceae</taxon>
        <taxon>Lacticaseibacillus</taxon>
    </lineage>
</organism>
<reference evidence="2 3" key="1">
    <citation type="journal article" date="2015" name="Genome Announc.">
        <title>Expanding the biotechnology potential of lactobacilli through comparative genomics of 213 strains and associated genera.</title>
        <authorList>
            <person name="Sun Z."/>
            <person name="Harris H.M."/>
            <person name="McCann A."/>
            <person name="Guo C."/>
            <person name="Argimon S."/>
            <person name="Zhang W."/>
            <person name="Yang X."/>
            <person name="Jeffery I.B."/>
            <person name="Cooney J.C."/>
            <person name="Kagawa T.F."/>
            <person name="Liu W."/>
            <person name="Song Y."/>
            <person name="Salvetti E."/>
            <person name="Wrobel A."/>
            <person name="Rasinkangas P."/>
            <person name="Parkhill J."/>
            <person name="Rea M.C."/>
            <person name="O'Sullivan O."/>
            <person name="Ritari J."/>
            <person name="Douillard F.P."/>
            <person name="Paul Ross R."/>
            <person name="Yang R."/>
            <person name="Briner A.E."/>
            <person name="Felis G.E."/>
            <person name="de Vos W.M."/>
            <person name="Barrangou R."/>
            <person name="Klaenhammer T.R."/>
            <person name="Caufield P.W."/>
            <person name="Cui Y."/>
            <person name="Zhang H."/>
            <person name="O'Toole P.W."/>
        </authorList>
    </citation>
    <scope>NUCLEOTIDE SEQUENCE [LARGE SCALE GENOMIC DNA]</scope>
    <source>
        <strain evidence="2 3">DSM 13343</strain>
    </source>
</reference>
<accession>A0A0R1R7U1</accession>
<evidence type="ECO:0000259" key="1">
    <source>
        <dbReference type="PROSITE" id="PS00125"/>
    </source>
</evidence>
<gene>
    <name evidence="2" type="ORF">FD01_GL001611</name>
</gene>
<sequence>MTRVIALGDIHGQMAVFDRLHHIQQAYPDALTVFIGDYIDGHVQGFDVLQAVRAESLAQPDQTVVLRGNHEQIMLDYLADPEAKTWLFNGGSDTMAYAIDQKFGHAEADDHNRQRLLASYAGLLTWVDTLPLDYAIGKLRFVHAGYDLSVSNPVSLTSEEMKLWAREDYWYGKQDEVFAHNPMPATIITGHTPTGYIEGRYDGDVHPAKVMNFTQHPVYTVQYPGEFARLFIDGGNHGGADNVSGNIVVLDSESGQLIEKFEDPK</sequence>
<dbReference type="AlphaFoldDB" id="A0A0R1R7U1"/>
<evidence type="ECO:0000313" key="3">
    <source>
        <dbReference type="Proteomes" id="UP000051790"/>
    </source>
</evidence>
<comment type="caution">
    <text evidence="2">The sequence shown here is derived from an EMBL/GenBank/DDBJ whole genome shotgun (WGS) entry which is preliminary data.</text>
</comment>
<dbReference type="InterPro" id="IPR006186">
    <property type="entry name" value="Ser/Thr-sp_prot-phosphatase"/>
</dbReference>
<dbReference type="SUPFAM" id="SSF56300">
    <property type="entry name" value="Metallo-dependent phosphatases"/>
    <property type="match status" value="1"/>
</dbReference>
<dbReference type="GO" id="GO:0110154">
    <property type="term" value="P:RNA decapping"/>
    <property type="evidence" value="ECO:0007669"/>
    <property type="project" value="TreeGrafter"/>
</dbReference>
<dbReference type="OrthoDB" id="384253at2"/>
<dbReference type="PANTHER" id="PTHR42850">
    <property type="entry name" value="METALLOPHOSPHOESTERASE"/>
    <property type="match status" value="1"/>
</dbReference>
<evidence type="ECO:0000313" key="2">
    <source>
        <dbReference type="EMBL" id="KRL53063.1"/>
    </source>
</evidence>
<dbReference type="Gene3D" id="3.60.21.10">
    <property type="match status" value="1"/>
</dbReference>
<dbReference type="PROSITE" id="PS00125">
    <property type="entry name" value="SER_THR_PHOSPHATASE"/>
    <property type="match status" value="1"/>
</dbReference>
<dbReference type="RefSeq" id="WP_054717304.1">
    <property type="nucleotide sequence ID" value="NZ_AZEU01000022.1"/>
</dbReference>
<feature type="domain" description="Serine/threonine specific protein phosphatases" evidence="1">
    <location>
        <begin position="66"/>
        <end position="71"/>
    </location>
</feature>
<dbReference type="GO" id="GO:0008803">
    <property type="term" value="F:bis(5'-nucleosyl)-tetraphosphatase (symmetrical) activity"/>
    <property type="evidence" value="ECO:0007669"/>
    <property type="project" value="TreeGrafter"/>
</dbReference>
<dbReference type="Proteomes" id="UP000051790">
    <property type="component" value="Unassembled WGS sequence"/>
</dbReference>
<dbReference type="GO" id="GO:0005737">
    <property type="term" value="C:cytoplasm"/>
    <property type="evidence" value="ECO:0007669"/>
    <property type="project" value="TreeGrafter"/>
</dbReference>
<dbReference type="PATRIC" id="fig|1423769.4.peg.1724"/>
<dbReference type="Pfam" id="PF00149">
    <property type="entry name" value="Metallophos"/>
    <property type="match status" value="1"/>
</dbReference>
<protein>
    <submittedName>
        <fullName evidence="2">Serine threonine protein phosphatase</fullName>
    </submittedName>
</protein>
<dbReference type="PANTHER" id="PTHR42850:SF4">
    <property type="entry name" value="ZINC-DEPENDENT ENDOPOLYPHOSPHATASE"/>
    <property type="match status" value="1"/>
</dbReference>
<dbReference type="InterPro" id="IPR029052">
    <property type="entry name" value="Metallo-depent_PP-like"/>
</dbReference>
<dbReference type="InterPro" id="IPR004843">
    <property type="entry name" value="Calcineurin-like_PHP"/>
</dbReference>
<dbReference type="GO" id="GO:0016791">
    <property type="term" value="F:phosphatase activity"/>
    <property type="evidence" value="ECO:0007669"/>
    <property type="project" value="TreeGrafter"/>
</dbReference>
<proteinExistence type="predicted"/>
<dbReference type="InterPro" id="IPR050126">
    <property type="entry name" value="Ap4A_hydrolase"/>
</dbReference>